<dbReference type="AlphaFoldDB" id="A0A0E9XMC4"/>
<sequence>MDCISRRSNCYISTTSCQWRSLHRQSAGVGLHFPWKPVSPSLRSHSVRWGTYRCEADGQHRDISLTVKGKFYHICS</sequence>
<reference evidence="1" key="2">
    <citation type="journal article" date="2015" name="Fish Shellfish Immunol.">
        <title>Early steps in the European eel (Anguilla anguilla)-Vibrio vulnificus interaction in the gills: Role of the RtxA13 toxin.</title>
        <authorList>
            <person name="Callol A."/>
            <person name="Pajuelo D."/>
            <person name="Ebbesson L."/>
            <person name="Teles M."/>
            <person name="MacKenzie S."/>
            <person name="Amaro C."/>
        </authorList>
    </citation>
    <scope>NUCLEOTIDE SEQUENCE</scope>
</reference>
<protein>
    <submittedName>
        <fullName evidence="1">Uncharacterized protein</fullName>
    </submittedName>
</protein>
<name>A0A0E9XMC4_ANGAN</name>
<proteinExistence type="predicted"/>
<evidence type="ECO:0000313" key="1">
    <source>
        <dbReference type="EMBL" id="JAI02991.1"/>
    </source>
</evidence>
<accession>A0A0E9XMC4</accession>
<dbReference type="EMBL" id="GBXM01005587">
    <property type="protein sequence ID" value="JAI02991.1"/>
    <property type="molecule type" value="Transcribed_RNA"/>
</dbReference>
<organism evidence="1">
    <name type="scientific">Anguilla anguilla</name>
    <name type="common">European freshwater eel</name>
    <name type="synonym">Muraena anguilla</name>
    <dbReference type="NCBI Taxonomy" id="7936"/>
    <lineage>
        <taxon>Eukaryota</taxon>
        <taxon>Metazoa</taxon>
        <taxon>Chordata</taxon>
        <taxon>Craniata</taxon>
        <taxon>Vertebrata</taxon>
        <taxon>Euteleostomi</taxon>
        <taxon>Actinopterygii</taxon>
        <taxon>Neopterygii</taxon>
        <taxon>Teleostei</taxon>
        <taxon>Anguilliformes</taxon>
        <taxon>Anguillidae</taxon>
        <taxon>Anguilla</taxon>
    </lineage>
</organism>
<reference evidence="1" key="1">
    <citation type="submission" date="2014-11" db="EMBL/GenBank/DDBJ databases">
        <authorList>
            <person name="Amaro Gonzalez C."/>
        </authorList>
    </citation>
    <scope>NUCLEOTIDE SEQUENCE</scope>
</reference>